<comment type="caution">
    <text evidence="2">The sequence shown here is derived from an EMBL/GenBank/DDBJ whole genome shotgun (WGS) entry which is preliminary data.</text>
</comment>
<dbReference type="EMBL" id="BAABKX010000022">
    <property type="protein sequence ID" value="GAA5062400.1"/>
    <property type="molecule type" value="Genomic_DNA"/>
</dbReference>
<protein>
    <recommendedName>
        <fullName evidence="1">Right handed beta helix domain-containing protein</fullName>
    </recommendedName>
</protein>
<dbReference type="SMART" id="SM00710">
    <property type="entry name" value="PbH1"/>
    <property type="match status" value="11"/>
</dbReference>
<accession>A0AAV3UPM6</accession>
<dbReference type="InterPro" id="IPR022441">
    <property type="entry name" value="Para_beta_helix_rpt-2"/>
</dbReference>
<sequence>MALPSRLVWQPLVVSILVGLVIGGSIVPSSALAPGPGEGAGSQQAKQILSCTTISEPGYYVVQSNITNRSEDSCIRIEASDVTLDANGRTISGVQNETLLEPFRNATNATTVNPTMPDWVNHGVVVGETTQVSNVTISNLIVTDWTYGVAFLNVTRGTVRDVTAERNGNGIAFFQSTESAVSGSTAANNTAGIVLQRVEDTSILKSVVENNSEEVVFTGWTPENNAAGIVVQNAQNVTVAESRAANNSAGVTLYRTTDSTVTENTLYQNTNDGIKLLDTTGVTVSENDVRNTTTYDGIQLRNSSENEVSRNIVRFNSLSGISATDGSENNTIGDNHLVQNGLNGILVFLNSTNNTVTENYAFENAHSGIALVDGADENELTGNVIENTTGGDPFSTQAGYTAGIVINQSSNNLIVDTVTRNNIGWAFYSVDNASQNAVRNFTIARTTRLNTTSPTGKNFTWVDLTETVSFVSRDVGVDINISESLTDPEYGESGLIEPDWEPARIGPYLRVTQTSEDGRIADLSLEWELRPVPTENTMAPSNTTTVNETDSHLRNTIQNPNVIISPRVAERQS</sequence>
<dbReference type="InterPro" id="IPR006626">
    <property type="entry name" value="PbH1"/>
</dbReference>
<dbReference type="InterPro" id="IPR011050">
    <property type="entry name" value="Pectin_lyase_fold/virulence"/>
</dbReference>
<reference evidence="2 3" key="1">
    <citation type="journal article" date="2019" name="Int. J. Syst. Evol. Microbiol.">
        <title>The Global Catalogue of Microorganisms (GCM) 10K type strain sequencing project: providing services to taxonomists for standard genome sequencing and annotation.</title>
        <authorList>
            <consortium name="The Broad Institute Genomics Platform"/>
            <consortium name="The Broad Institute Genome Sequencing Center for Infectious Disease"/>
            <person name="Wu L."/>
            <person name="Ma J."/>
        </authorList>
    </citation>
    <scope>NUCLEOTIDE SEQUENCE [LARGE SCALE GENOMIC DNA]</scope>
    <source>
        <strain evidence="2 3">JCM 17504</strain>
    </source>
</reference>
<organism evidence="2 3">
    <name type="scientific">Haladaptatus pallidirubidus</name>
    <dbReference type="NCBI Taxonomy" id="1008152"/>
    <lineage>
        <taxon>Archaea</taxon>
        <taxon>Methanobacteriati</taxon>
        <taxon>Methanobacteriota</taxon>
        <taxon>Stenosarchaea group</taxon>
        <taxon>Halobacteria</taxon>
        <taxon>Halobacteriales</taxon>
        <taxon>Haladaptataceae</taxon>
        <taxon>Haladaptatus</taxon>
    </lineage>
</organism>
<dbReference type="InterPro" id="IPR039448">
    <property type="entry name" value="Beta_helix"/>
</dbReference>
<dbReference type="NCBIfam" id="TIGR03804">
    <property type="entry name" value="para_beta_helix"/>
    <property type="match status" value="3"/>
</dbReference>
<evidence type="ECO:0000313" key="3">
    <source>
        <dbReference type="Proteomes" id="UP001501729"/>
    </source>
</evidence>
<dbReference type="RefSeq" id="WP_227777956.1">
    <property type="nucleotide sequence ID" value="NZ_BAABKX010000022.1"/>
</dbReference>
<dbReference type="GeneID" id="68616309"/>
<proteinExistence type="predicted"/>
<name>A0AAV3UPM6_9EURY</name>
<keyword evidence="3" id="KW-1185">Reference proteome</keyword>
<dbReference type="Proteomes" id="UP001501729">
    <property type="component" value="Unassembled WGS sequence"/>
</dbReference>
<evidence type="ECO:0000259" key="1">
    <source>
        <dbReference type="Pfam" id="PF13229"/>
    </source>
</evidence>
<dbReference type="Pfam" id="PF13229">
    <property type="entry name" value="Beta_helix"/>
    <property type="match status" value="1"/>
</dbReference>
<dbReference type="InterPro" id="IPR012334">
    <property type="entry name" value="Pectin_lyas_fold"/>
</dbReference>
<gene>
    <name evidence="2" type="ORF">GCM10025751_49720</name>
</gene>
<dbReference type="SUPFAM" id="SSF51126">
    <property type="entry name" value="Pectin lyase-like"/>
    <property type="match status" value="2"/>
</dbReference>
<feature type="domain" description="Right handed beta helix" evidence="1">
    <location>
        <begin position="210"/>
        <end position="359"/>
    </location>
</feature>
<evidence type="ECO:0000313" key="2">
    <source>
        <dbReference type="EMBL" id="GAA5062400.1"/>
    </source>
</evidence>
<dbReference type="Gene3D" id="2.160.20.10">
    <property type="entry name" value="Single-stranded right-handed beta-helix, Pectin lyase-like"/>
    <property type="match status" value="2"/>
</dbReference>
<dbReference type="AlphaFoldDB" id="A0AAV3UPM6"/>